<gene>
    <name evidence="2" type="ORF">PoB_001583500</name>
</gene>
<dbReference type="EMBL" id="BLXT01001930">
    <property type="protein sequence ID" value="GFN89329.1"/>
    <property type="molecule type" value="Genomic_DNA"/>
</dbReference>
<evidence type="ECO:0000313" key="3">
    <source>
        <dbReference type="Proteomes" id="UP000735302"/>
    </source>
</evidence>
<organism evidence="2 3">
    <name type="scientific">Plakobranchus ocellatus</name>
    <dbReference type="NCBI Taxonomy" id="259542"/>
    <lineage>
        <taxon>Eukaryota</taxon>
        <taxon>Metazoa</taxon>
        <taxon>Spiralia</taxon>
        <taxon>Lophotrochozoa</taxon>
        <taxon>Mollusca</taxon>
        <taxon>Gastropoda</taxon>
        <taxon>Heterobranchia</taxon>
        <taxon>Euthyneura</taxon>
        <taxon>Panpulmonata</taxon>
        <taxon>Sacoglossa</taxon>
        <taxon>Placobranchoidea</taxon>
        <taxon>Plakobranchidae</taxon>
        <taxon>Plakobranchus</taxon>
    </lineage>
</organism>
<feature type="region of interest" description="Disordered" evidence="1">
    <location>
        <begin position="72"/>
        <end position="105"/>
    </location>
</feature>
<proteinExistence type="predicted"/>
<evidence type="ECO:0000313" key="2">
    <source>
        <dbReference type="EMBL" id="GFN89329.1"/>
    </source>
</evidence>
<sequence length="105" mass="11818">MDYKSHKNVSGLLLSSWPGLPHQCCSLLARISTLFLTVSLPDLPHCMLSPPHSRYRALVSEGLRRIRITRKMQSSKKEKQNIKVHKRGQMLPADIGTSPLTNSVQ</sequence>
<reference evidence="2 3" key="1">
    <citation type="journal article" date="2021" name="Elife">
        <title>Chloroplast acquisition without the gene transfer in kleptoplastic sea slugs, Plakobranchus ocellatus.</title>
        <authorList>
            <person name="Maeda T."/>
            <person name="Takahashi S."/>
            <person name="Yoshida T."/>
            <person name="Shimamura S."/>
            <person name="Takaki Y."/>
            <person name="Nagai Y."/>
            <person name="Toyoda A."/>
            <person name="Suzuki Y."/>
            <person name="Arimoto A."/>
            <person name="Ishii H."/>
            <person name="Satoh N."/>
            <person name="Nishiyama T."/>
            <person name="Hasebe M."/>
            <person name="Maruyama T."/>
            <person name="Minagawa J."/>
            <person name="Obokata J."/>
            <person name="Shigenobu S."/>
        </authorList>
    </citation>
    <scope>NUCLEOTIDE SEQUENCE [LARGE SCALE GENOMIC DNA]</scope>
</reference>
<evidence type="ECO:0008006" key="4">
    <source>
        <dbReference type="Google" id="ProtNLM"/>
    </source>
</evidence>
<dbReference type="AlphaFoldDB" id="A0AAV3Z1R2"/>
<protein>
    <recommendedName>
        <fullName evidence="4">Nuclear transcription factor Y subunit</fullName>
    </recommendedName>
</protein>
<name>A0AAV3Z1R2_9GAST</name>
<evidence type="ECO:0000256" key="1">
    <source>
        <dbReference type="SAM" id="MobiDB-lite"/>
    </source>
</evidence>
<accession>A0AAV3Z1R2</accession>
<comment type="caution">
    <text evidence="2">The sequence shown here is derived from an EMBL/GenBank/DDBJ whole genome shotgun (WGS) entry which is preliminary data.</text>
</comment>
<dbReference type="Proteomes" id="UP000735302">
    <property type="component" value="Unassembled WGS sequence"/>
</dbReference>
<keyword evidence="3" id="KW-1185">Reference proteome</keyword>